<feature type="compositionally biased region" description="Gly residues" evidence="1">
    <location>
        <begin position="271"/>
        <end position="289"/>
    </location>
</feature>
<dbReference type="AlphaFoldDB" id="A0A150R5A1"/>
<name>A0A150R5A1_SORCE</name>
<accession>A0A150R5A1</accession>
<sequence>MDGEASVRRARAARRAAVSLAIAALGACGASVASGCMYLGNHCWEEQTCDEPAPPAPPPAASPCDGDPGRAPALDACGVFVRAQGDDRNPGTRERPVKTLRRAIVLAAGGRRDGEAPTRRVYACGETFEEAVVLPSGVDLWGGRSCADGDWSFGGADQLTTIAPGPAGVPVRVLDGGGARSTMFGVRVVAAEGSASDGKSSIGMILSQGAKVRVVESQVHTADGKDGEPGEDAPRLRAKDGEYGNDGVNACTAEVATGAPPVITECDGGIESIGGQGGDGYVEAGGDGSPGAPSSAESPVSGEGGLGADSERCSAGNPGAAGEDGWHGAGASGLGSLDVTGWVGVRGADGAPGGIGRGGGGGGGSRSRVDMIQCRAGQPRGGAAGGSGGSGGCGGKAGLGGGFGGSSIGIVALGGAEITVEAGTVVTGRGGHGGAGGTGQLGGAGLKGGQGGLGYGIDMWDACPGGHGGNGGNGGNGGGGLGGHSIGVATVGVTKVSFERGAEFRLGAAGDGGPGASVREDEGGGGHGRSETWVVFAAAAQAEEPPR</sequence>
<organism evidence="3 4">
    <name type="scientific">Sorangium cellulosum</name>
    <name type="common">Polyangium cellulosum</name>
    <dbReference type="NCBI Taxonomy" id="56"/>
    <lineage>
        <taxon>Bacteria</taxon>
        <taxon>Pseudomonadati</taxon>
        <taxon>Myxococcota</taxon>
        <taxon>Polyangia</taxon>
        <taxon>Polyangiales</taxon>
        <taxon>Polyangiaceae</taxon>
        <taxon>Sorangium</taxon>
    </lineage>
</organism>
<evidence type="ECO:0000313" key="3">
    <source>
        <dbReference type="EMBL" id="KYF75437.1"/>
    </source>
</evidence>
<dbReference type="EMBL" id="JEMC01004145">
    <property type="protein sequence ID" value="KYF75437.1"/>
    <property type="molecule type" value="Genomic_DNA"/>
</dbReference>
<reference evidence="3 4" key="1">
    <citation type="submission" date="2014-02" db="EMBL/GenBank/DDBJ databases">
        <title>The small core and large imbalanced accessory genome model reveals a collaborative survival strategy of Sorangium cellulosum strains in nature.</title>
        <authorList>
            <person name="Han K."/>
            <person name="Peng R."/>
            <person name="Blom J."/>
            <person name="Li Y.-Z."/>
        </authorList>
    </citation>
    <scope>NUCLEOTIDE SEQUENCE [LARGE SCALE GENOMIC DNA]</scope>
    <source>
        <strain evidence="3 4">So0149</strain>
    </source>
</reference>
<feature type="signal peptide" evidence="2">
    <location>
        <begin position="1"/>
        <end position="33"/>
    </location>
</feature>
<protein>
    <recommendedName>
        <fullName evidence="5">PGRS family protein</fullName>
    </recommendedName>
</protein>
<gene>
    <name evidence="3" type="ORF">BE18_01430</name>
</gene>
<dbReference type="Proteomes" id="UP000075515">
    <property type="component" value="Unassembled WGS sequence"/>
</dbReference>
<feature type="compositionally biased region" description="Basic and acidic residues" evidence="1">
    <location>
        <begin position="222"/>
        <end position="242"/>
    </location>
</feature>
<feature type="compositionally biased region" description="Pro residues" evidence="1">
    <location>
        <begin position="52"/>
        <end position="61"/>
    </location>
</feature>
<keyword evidence="2" id="KW-0732">Signal</keyword>
<feature type="compositionally biased region" description="Basic and acidic residues" evidence="1">
    <location>
        <begin position="518"/>
        <end position="529"/>
    </location>
</feature>
<comment type="caution">
    <text evidence="3">The sequence shown here is derived from an EMBL/GenBank/DDBJ whole genome shotgun (WGS) entry which is preliminary data.</text>
</comment>
<evidence type="ECO:0000313" key="4">
    <source>
        <dbReference type="Proteomes" id="UP000075515"/>
    </source>
</evidence>
<feature type="chain" id="PRO_5007567555" description="PGRS family protein" evidence="2">
    <location>
        <begin position="34"/>
        <end position="547"/>
    </location>
</feature>
<feature type="region of interest" description="Disordered" evidence="1">
    <location>
        <begin position="270"/>
        <end position="328"/>
    </location>
</feature>
<evidence type="ECO:0000256" key="1">
    <source>
        <dbReference type="SAM" id="MobiDB-lite"/>
    </source>
</evidence>
<feature type="region of interest" description="Disordered" evidence="1">
    <location>
        <begin position="219"/>
        <end position="244"/>
    </location>
</feature>
<feature type="compositionally biased region" description="Low complexity" evidence="1">
    <location>
        <begin position="290"/>
        <end position="301"/>
    </location>
</feature>
<evidence type="ECO:0000256" key="2">
    <source>
        <dbReference type="SAM" id="SignalP"/>
    </source>
</evidence>
<feature type="region of interest" description="Disordered" evidence="1">
    <location>
        <begin position="49"/>
        <end position="68"/>
    </location>
</feature>
<proteinExistence type="predicted"/>
<feature type="region of interest" description="Disordered" evidence="1">
    <location>
        <begin position="505"/>
        <end position="529"/>
    </location>
</feature>
<evidence type="ECO:0008006" key="5">
    <source>
        <dbReference type="Google" id="ProtNLM"/>
    </source>
</evidence>